<feature type="signal peptide" evidence="3">
    <location>
        <begin position="1"/>
        <end position="18"/>
    </location>
</feature>
<evidence type="ECO:0000256" key="3">
    <source>
        <dbReference type="SAM" id="SignalP"/>
    </source>
</evidence>
<keyword evidence="6" id="KW-1185">Reference proteome</keyword>
<keyword evidence="3" id="KW-0732">Signal</keyword>
<dbReference type="InterPro" id="IPR000923">
    <property type="entry name" value="BlueCu_1"/>
</dbReference>
<dbReference type="SUPFAM" id="SSF49503">
    <property type="entry name" value="Cupredoxins"/>
    <property type="match status" value="1"/>
</dbReference>
<dbReference type="AlphaFoldDB" id="A0A1Y1ZJT3"/>
<dbReference type="InterPro" id="IPR008972">
    <property type="entry name" value="Cupredoxin"/>
</dbReference>
<feature type="domain" description="Blue (type 1) copper" evidence="4">
    <location>
        <begin position="25"/>
        <end position="120"/>
    </location>
</feature>
<name>A0A1Y1ZJT3_9PLEO</name>
<comment type="caution">
    <text evidence="5">The sequence shown here is derived from an EMBL/GenBank/DDBJ whole genome shotgun (WGS) entry which is preliminary data.</text>
</comment>
<feature type="chain" id="PRO_5013390756" evidence="3">
    <location>
        <begin position="19"/>
        <end position="210"/>
    </location>
</feature>
<dbReference type="Gene3D" id="2.60.40.420">
    <property type="entry name" value="Cupredoxins - blue copper proteins"/>
    <property type="match status" value="1"/>
</dbReference>
<dbReference type="CDD" id="cd00920">
    <property type="entry name" value="Cupredoxin"/>
    <property type="match status" value="1"/>
</dbReference>
<dbReference type="STRING" id="1231657.A0A1Y1ZJT3"/>
<dbReference type="PANTHER" id="PTHR34883:SF17">
    <property type="entry name" value="CUPREDOXIN"/>
    <property type="match status" value="1"/>
</dbReference>
<dbReference type="GO" id="GO:0005507">
    <property type="term" value="F:copper ion binding"/>
    <property type="evidence" value="ECO:0007669"/>
    <property type="project" value="InterPro"/>
</dbReference>
<proteinExistence type="predicted"/>
<keyword evidence="1" id="KW-0479">Metal-binding</keyword>
<keyword evidence="2" id="KW-0186">Copper</keyword>
<dbReference type="InterPro" id="IPR052953">
    <property type="entry name" value="Ser-rich/MCO-related"/>
</dbReference>
<reference evidence="5 6" key="1">
    <citation type="submission" date="2016-07" db="EMBL/GenBank/DDBJ databases">
        <title>Pervasive Adenine N6-methylation of Active Genes in Fungi.</title>
        <authorList>
            <consortium name="DOE Joint Genome Institute"/>
            <person name="Mondo S.J."/>
            <person name="Dannebaum R.O."/>
            <person name="Kuo R.C."/>
            <person name="Labutti K."/>
            <person name="Haridas S."/>
            <person name="Kuo A."/>
            <person name="Salamov A."/>
            <person name="Ahrendt S.R."/>
            <person name="Lipzen A."/>
            <person name="Sullivan W."/>
            <person name="Andreopoulos W.B."/>
            <person name="Clum A."/>
            <person name="Lindquist E."/>
            <person name="Daum C."/>
            <person name="Ramamoorthy G.K."/>
            <person name="Gryganskyi A."/>
            <person name="Culley D."/>
            <person name="Magnuson J.K."/>
            <person name="James T.Y."/>
            <person name="O'Malley M.A."/>
            <person name="Stajich J.E."/>
            <person name="Spatafora J.W."/>
            <person name="Visel A."/>
            <person name="Grigoriev I.V."/>
        </authorList>
    </citation>
    <scope>NUCLEOTIDE SEQUENCE [LARGE SCALE GENOMIC DNA]</scope>
    <source>
        <strain evidence="5 6">CBS 115471</strain>
    </source>
</reference>
<evidence type="ECO:0000313" key="5">
    <source>
        <dbReference type="EMBL" id="ORY10486.1"/>
    </source>
</evidence>
<dbReference type="EMBL" id="MCFA01000072">
    <property type="protein sequence ID" value="ORY10486.1"/>
    <property type="molecule type" value="Genomic_DNA"/>
</dbReference>
<evidence type="ECO:0000256" key="1">
    <source>
        <dbReference type="ARBA" id="ARBA00022723"/>
    </source>
</evidence>
<dbReference type="Proteomes" id="UP000193144">
    <property type="component" value="Unassembled WGS sequence"/>
</dbReference>
<gene>
    <name evidence="5" type="ORF">BCR34DRAFT_625252</name>
</gene>
<dbReference type="Pfam" id="PF00127">
    <property type="entry name" value="Copper-bind"/>
    <property type="match status" value="1"/>
</dbReference>
<evidence type="ECO:0000259" key="4">
    <source>
        <dbReference type="Pfam" id="PF00127"/>
    </source>
</evidence>
<evidence type="ECO:0000256" key="2">
    <source>
        <dbReference type="ARBA" id="ARBA00023008"/>
    </source>
</evidence>
<sequence length="210" mass="21516">MHFSTIFAAFAVVGSALAVDHTVRVGGQTATDLVFEPNNINATKGDTVTFHFWPKNHSVAQSTFAKPCEPMDSGFWSGYVATASGVAMETFMITVNDPTKPIWFYCTQGKHCQSGMVGAINAPATGNTVDKFVTAAKAATVMTPPSSVAGTGGMLMNSTTMMPSGSAGSPSSSASGAAASATGTGAASALEINKNVAFTGLLGMFAYLMM</sequence>
<evidence type="ECO:0000313" key="6">
    <source>
        <dbReference type="Proteomes" id="UP000193144"/>
    </source>
</evidence>
<accession>A0A1Y1ZJT3</accession>
<protein>
    <submittedName>
        <fullName evidence="5">Cupredoxin</fullName>
    </submittedName>
</protein>
<dbReference type="GO" id="GO:0009055">
    <property type="term" value="F:electron transfer activity"/>
    <property type="evidence" value="ECO:0007669"/>
    <property type="project" value="InterPro"/>
</dbReference>
<dbReference type="PANTHER" id="PTHR34883">
    <property type="entry name" value="SERINE-RICH PROTEIN, PUTATIVE-RELATED-RELATED"/>
    <property type="match status" value="1"/>
</dbReference>
<organism evidence="5 6">
    <name type="scientific">Clohesyomyces aquaticus</name>
    <dbReference type="NCBI Taxonomy" id="1231657"/>
    <lineage>
        <taxon>Eukaryota</taxon>
        <taxon>Fungi</taxon>
        <taxon>Dikarya</taxon>
        <taxon>Ascomycota</taxon>
        <taxon>Pezizomycotina</taxon>
        <taxon>Dothideomycetes</taxon>
        <taxon>Pleosporomycetidae</taxon>
        <taxon>Pleosporales</taxon>
        <taxon>Lindgomycetaceae</taxon>
        <taxon>Clohesyomyces</taxon>
    </lineage>
</organism>
<dbReference type="OrthoDB" id="2331100at2759"/>